<comment type="caution">
    <text evidence="2">The sequence shown here is derived from an EMBL/GenBank/DDBJ whole genome shotgun (WGS) entry which is preliminary data.</text>
</comment>
<proteinExistence type="predicted"/>
<evidence type="ECO:0008006" key="4">
    <source>
        <dbReference type="Google" id="ProtNLM"/>
    </source>
</evidence>
<accession>A0A6L6XWK9</accession>
<keyword evidence="1" id="KW-0732">Signal</keyword>
<dbReference type="EMBL" id="WSEK01000005">
    <property type="protein sequence ID" value="MVQ51589.1"/>
    <property type="molecule type" value="Genomic_DNA"/>
</dbReference>
<dbReference type="PROSITE" id="PS51257">
    <property type="entry name" value="PROKAR_LIPOPROTEIN"/>
    <property type="match status" value="1"/>
</dbReference>
<name>A0A6L6XWK9_9ACTN</name>
<dbReference type="Proteomes" id="UP000473525">
    <property type="component" value="Unassembled WGS sequence"/>
</dbReference>
<feature type="chain" id="PRO_5038466568" description="YtkA-like domain-containing protein" evidence="1">
    <location>
        <begin position="24"/>
        <end position="163"/>
    </location>
</feature>
<evidence type="ECO:0000313" key="3">
    <source>
        <dbReference type="Proteomes" id="UP000473525"/>
    </source>
</evidence>
<gene>
    <name evidence="2" type="ORF">GON03_20615</name>
</gene>
<dbReference type="RefSeq" id="WP_157346526.1">
    <property type="nucleotide sequence ID" value="NZ_WSEK01000005.1"/>
</dbReference>
<dbReference type="AlphaFoldDB" id="A0A6L6XWK9"/>
<sequence>MRLRPVLVTAVVCSVAAVSACTADRDTPAAKLVAPAATSAAPTATSAACVPAPIEGGVLEGRSDDGTSVAALTFRQEAGPVRVGEEVKIVVRITGEGDLAVTAVRPDGAEAPLDWGPEPHSSSTFRQPGDEWGFGVTFDAPGCWTIELDRSEAGAGRLELEVV</sequence>
<feature type="signal peptide" evidence="1">
    <location>
        <begin position="1"/>
        <end position="23"/>
    </location>
</feature>
<keyword evidence="3" id="KW-1185">Reference proteome</keyword>
<evidence type="ECO:0000256" key="1">
    <source>
        <dbReference type="SAM" id="SignalP"/>
    </source>
</evidence>
<organism evidence="2 3">
    <name type="scientific">Nocardioides agri</name>
    <dbReference type="NCBI Taxonomy" id="2682843"/>
    <lineage>
        <taxon>Bacteria</taxon>
        <taxon>Bacillati</taxon>
        <taxon>Actinomycetota</taxon>
        <taxon>Actinomycetes</taxon>
        <taxon>Propionibacteriales</taxon>
        <taxon>Nocardioidaceae</taxon>
        <taxon>Nocardioides</taxon>
    </lineage>
</organism>
<protein>
    <recommendedName>
        <fullName evidence="4">YtkA-like domain-containing protein</fullName>
    </recommendedName>
</protein>
<reference evidence="2 3" key="1">
    <citation type="submission" date="2019-12" db="EMBL/GenBank/DDBJ databases">
        <authorList>
            <person name="Huq M.A."/>
        </authorList>
    </citation>
    <scope>NUCLEOTIDE SEQUENCE [LARGE SCALE GENOMIC DNA]</scope>
    <source>
        <strain evidence="2 3">MAH-18</strain>
    </source>
</reference>
<evidence type="ECO:0000313" key="2">
    <source>
        <dbReference type="EMBL" id="MVQ51589.1"/>
    </source>
</evidence>